<evidence type="ECO:0000313" key="2">
    <source>
        <dbReference type="Proteomes" id="UP000177040"/>
    </source>
</evidence>
<gene>
    <name evidence="1" type="ORF">A2983_04100</name>
</gene>
<evidence type="ECO:0000313" key="1">
    <source>
        <dbReference type="EMBL" id="OGH78308.1"/>
    </source>
</evidence>
<name>A0A1F6N3H6_9BACT</name>
<dbReference type="AlphaFoldDB" id="A0A1F6N3H6"/>
<protein>
    <submittedName>
        <fullName evidence="1">Uncharacterized protein</fullName>
    </submittedName>
</protein>
<reference evidence="1 2" key="1">
    <citation type="journal article" date="2016" name="Nat. Commun.">
        <title>Thousands of microbial genomes shed light on interconnected biogeochemical processes in an aquifer system.</title>
        <authorList>
            <person name="Anantharaman K."/>
            <person name="Brown C.T."/>
            <person name="Hug L.A."/>
            <person name="Sharon I."/>
            <person name="Castelle C.J."/>
            <person name="Probst A.J."/>
            <person name="Thomas B.C."/>
            <person name="Singh A."/>
            <person name="Wilkins M.J."/>
            <person name="Karaoz U."/>
            <person name="Brodie E.L."/>
            <person name="Williams K.H."/>
            <person name="Hubbard S.S."/>
            <person name="Banfield J.F."/>
        </authorList>
    </citation>
    <scope>NUCLEOTIDE SEQUENCE [LARGE SCALE GENOMIC DNA]</scope>
</reference>
<dbReference type="Proteomes" id="UP000177040">
    <property type="component" value="Unassembled WGS sequence"/>
</dbReference>
<organism evidence="1 2">
    <name type="scientific">Candidatus Magasanikbacteria bacterium RIFCSPLOWO2_01_FULL_40_15</name>
    <dbReference type="NCBI Taxonomy" id="1798686"/>
    <lineage>
        <taxon>Bacteria</taxon>
        <taxon>Candidatus Magasanikiibacteriota</taxon>
    </lineage>
</organism>
<comment type="caution">
    <text evidence="1">The sequence shown here is derived from an EMBL/GenBank/DDBJ whole genome shotgun (WGS) entry which is preliminary data.</text>
</comment>
<sequence length="200" mass="23068">MEKTMEEIASEPASIQYLEDLIIAFSKKVWPYNQAFEELTAKYNKQMGEKLLLQKASYGLRRAVVHYHQTGGSWDALYTGAVAILFTLEERVELHQILVDINCDVRAFARQAALTVDRARYEERIDYYAERLQTIENELGRLRVLANSEMSEFLAREINQQVRAFELGIAAIGPKVDYSAVCNAHEHFVGRIQEFKTRVF</sequence>
<accession>A0A1F6N3H6</accession>
<proteinExistence type="predicted"/>
<dbReference type="EMBL" id="MFQH01000014">
    <property type="protein sequence ID" value="OGH78308.1"/>
    <property type="molecule type" value="Genomic_DNA"/>
</dbReference>